<name>A0A7J7RT02_PIPKU</name>
<feature type="compositionally biased region" description="Low complexity" evidence="1">
    <location>
        <begin position="134"/>
        <end position="145"/>
    </location>
</feature>
<evidence type="ECO:0000256" key="1">
    <source>
        <dbReference type="SAM" id="MobiDB-lite"/>
    </source>
</evidence>
<evidence type="ECO:0000313" key="3">
    <source>
        <dbReference type="Proteomes" id="UP000558488"/>
    </source>
</evidence>
<keyword evidence="3" id="KW-1185">Reference proteome</keyword>
<dbReference type="Proteomes" id="UP000558488">
    <property type="component" value="Unassembled WGS sequence"/>
</dbReference>
<reference evidence="2 3" key="1">
    <citation type="journal article" date="2020" name="Nature">
        <title>Six reference-quality genomes reveal evolution of bat adaptations.</title>
        <authorList>
            <person name="Jebb D."/>
            <person name="Huang Z."/>
            <person name="Pippel M."/>
            <person name="Hughes G.M."/>
            <person name="Lavrichenko K."/>
            <person name="Devanna P."/>
            <person name="Winkler S."/>
            <person name="Jermiin L.S."/>
            <person name="Skirmuntt E.C."/>
            <person name="Katzourakis A."/>
            <person name="Burkitt-Gray L."/>
            <person name="Ray D.A."/>
            <person name="Sullivan K.A.M."/>
            <person name="Roscito J.G."/>
            <person name="Kirilenko B.M."/>
            <person name="Davalos L.M."/>
            <person name="Corthals A.P."/>
            <person name="Power M.L."/>
            <person name="Jones G."/>
            <person name="Ransome R.D."/>
            <person name="Dechmann D.K.N."/>
            <person name="Locatelli A.G."/>
            <person name="Puechmaille S.J."/>
            <person name="Fedrigo O."/>
            <person name="Jarvis E.D."/>
            <person name="Hiller M."/>
            <person name="Vernes S.C."/>
            <person name="Myers E.W."/>
            <person name="Teeling E.C."/>
        </authorList>
    </citation>
    <scope>NUCLEOTIDE SEQUENCE [LARGE SCALE GENOMIC DNA]</scope>
    <source>
        <strain evidence="2">MPipKuh1</strain>
        <tissue evidence="2">Flight muscle</tissue>
    </source>
</reference>
<dbReference type="AlphaFoldDB" id="A0A7J7RT02"/>
<accession>A0A7J7RT02</accession>
<protein>
    <submittedName>
        <fullName evidence="2">Uncharacterized protein</fullName>
    </submittedName>
</protein>
<evidence type="ECO:0000313" key="2">
    <source>
        <dbReference type="EMBL" id="KAF6279306.1"/>
    </source>
</evidence>
<comment type="caution">
    <text evidence="2">The sequence shown here is derived from an EMBL/GenBank/DDBJ whole genome shotgun (WGS) entry which is preliminary data.</text>
</comment>
<feature type="region of interest" description="Disordered" evidence="1">
    <location>
        <begin position="134"/>
        <end position="155"/>
    </location>
</feature>
<dbReference type="EMBL" id="JACAGB010000061">
    <property type="protein sequence ID" value="KAF6279306.1"/>
    <property type="molecule type" value="Genomic_DNA"/>
</dbReference>
<gene>
    <name evidence="2" type="ORF">mPipKuh1_010372</name>
</gene>
<proteinExistence type="predicted"/>
<organism evidence="2 3">
    <name type="scientific">Pipistrellus kuhlii</name>
    <name type="common">Kuhl's pipistrelle</name>
    <dbReference type="NCBI Taxonomy" id="59472"/>
    <lineage>
        <taxon>Eukaryota</taxon>
        <taxon>Metazoa</taxon>
        <taxon>Chordata</taxon>
        <taxon>Craniata</taxon>
        <taxon>Vertebrata</taxon>
        <taxon>Euteleostomi</taxon>
        <taxon>Mammalia</taxon>
        <taxon>Eutheria</taxon>
        <taxon>Laurasiatheria</taxon>
        <taxon>Chiroptera</taxon>
        <taxon>Yangochiroptera</taxon>
        <taxon>Vespertilionidae</taxon>
        <taxon>Pipistrellus</taxon>
    </lineage>
</organism>
<sequence>MFFVFRFKQELTSSSLRPSMRQELHINLMCNKIPFFKEHLDDKLYILTNIILKCRVWFSINFCEAEKLSCEVLCLGLPPAHHFLLDWQVDSGPLRGNANRTAASLISALGKGQRQSLGWKLGALTMQQGRKLASIPSSPSKIAPSGDDGVPAASP</sequence>